<dbReference type="EMBL" id="JACCAC010000001">
    <property type="protein sequence ID" value="NYG55510.1"/>
    <property type="molecule type" value="Genomic_DNA"/>
</dbReference>
<feature type="region of interest" description="Disordered" evidence="1">
    <location>
        <begin position="31"/>
        <end position="68"/>
    </location>
</feature>
<evidence type="ECO:0000256" key="2">
    <source>
        <dbReference type="SAM" id="Phobius"/>
    </source>
</evidence>
<name>A0A7Y9RSD5_9ACTN</name>
<comment type="caution">
    <text evidence="4">The sequence shown here is derived from an EMBL/GenBank/DDBJ whole genome shotgun (WGS) entry which is preliminary data.</text>
</comment>
<accession>A0A7Y9RSD5</accession>
<dbReference type="GO" id="GO:0015628">
    <property type="term" value="P:protein secretion by the type II secretion system"/>
    <property type="evidence" value="ECO:0007669"/>
    <property type="project" value="TreeGrafter"/>
</dbReference>
<evidence type="ECO:0000313" key="5">
    <source>
        <dbReference type="Proteomes" id="UP000544110"/>
    </source>
</evidence>
<evidence type="ECO:0000313" key="4">
    <source>
        <dbReference type="EMBL" id="NYG55510.1"/>
    </source>
</evidence>
<dbReference type="GO" id="GO:0015627">
    <property type="term" value="C:type II protein secretion system complex"/>
    <property type="evidence" value="ECO:0007669"/>
    <property type="project" value="TreeGrafter"/>
</dbReference>
<proteinExistence type="predicted"/>
<dbReference type="PANTHER" id="PTHR21180">
    <property type="entry name" value="ENDONUCLEASE/EXONUCLEASE/PHOSPHATASE FAMILY DOMAIN-CONTAINING PROTEIN 1"/>
    <property type="match status" value="1"/>
</dbReference>
<dbReference type="RefSeq" id="WP_218848782.1">
    <property type="nucleotide sequence ID" value="NZ_JACCAC010000001.1"/>
</dbReference>
<dbReference type="Pfam" id="PF12836">
    <property type="entry name" value="HHH_3"/>
    <property type="match status" value="1"/>
</dbReference>
<dbReference type="SMART" id="SM00278">
    <property type="entry name" value="HhH1"/>
    <property type="match status" value="2"/>
</dbReference>
<dbReference type="InterPro" id="IPR010994">
    <property type="entry name" value="RuvA_2-like"/>
</dbReference>
<dbReference type="InterPro" id="IPR003583">
    <property type="entry name" value="Hlx-hairpin-Hlx_DNA-bd_motif"/>
</dbReference>
<gene>
    <name evidence="4" type="ORF">BJ989_001814</name>
</gene>
<keyword evidence="5" id="KW-1185">Reference proteome</keyword>
<keyword evidence="2" id="KW-1133">Transmembrane helix</keyword>
<dbReference type="Gene3D" id="3.10.560.10">
    <property type="entry name" value="Outer membrane lipoprotein wza domain like"/>
    <property type="match status" value="1"/>
</dbReference>
<dbReference type="InterPro" id="IPR051675">
    <property type="entry name" value="Endo/Exo/Phosphatase_dom_1"/>
</dbReference>
<dbReference type="GO" id="GO:0003677">
    <property type="term" value="F:DNA binding"/>
    <property type="evidence" value="ECO:0007669"/>
    <property type="project" value="InterPro"/>
</dbReference>
<dbReference type="SUPFAM" id="SSF47781">
    <property type="entry name" value="RuvA domain 2-like"/>
    <property type="match status" value="1"/>
</dbReference>
<feature type="domain" description="Helix-hairpin-helix DNA-binding motif class 1" evidence="3">
    <location>
        <begin position="333"/>
        <end position="352"/>
    </location>
</feature>
<keyword evidence="2" id="KW-0812">Transmembrane</keyword>
<feature type="domain" description="Helix-hairpin-helix DNA-binding motif class 1" evidence="3">
    <location>
        <begin position="363"/>
        <end position="382"/>
    </location>
</feature>
<feature type="transmembrane region" description="Helical" evidence="2">
    <location>
        <begin position="163"/>
        <end position="182"/>
    </location>
</feature>
<dbReference type="InterPro" id="IPR019554">
    <property type="entry name" value="Soluble_ligand-bd"/>
</dbReference>
<evidence type="ECO:0000256" key="1">
    <source>
        <dbReference type="SAM" id="MobiDB-lite"/>
    </source>
</evidence>
<dbReference type="AlphaFoldDB" id="A0A7Y9RSD5"/>
<organism evidence="4 5">
    <name type="scientific">Nocardioides perillae</name>
    <dbReference type="NCBI Taxonomy" id="1119534"/>
    <lineage>
        <taxon>Bacteria</taxon>
        <taxon>Bacillati</taxon>
        <taxon>Actinomycetota</taxon>
        <taxon>Actinomycetes</taxon>
        <taxon>Propionibacteriales</taxon>
        <taxon>Nocardioidaceae</taxon>
        <taxon>Nocardioides</taxon>
    </lineage>
</organism>
<sequence length="385" mass="38284">MRPARSRTARAHQEVVHRRLALLAAELAAAPGPAVRPDPGHEVGPDPGQEVRPEPGHAGGPDVARGTDVVSGRAAPAELPVPGLPVPVLPVPERPVPELPVPVLPVPVLPVPGRHAARRPRPAPAAALRARVAARLPLAHAASWRASERAGEPGSWRLGPTHLSVVAVVVAVALALTTWWVVRATPQQVPLPPAAPVAPLLPAAVPSVEATEVPGSAAPGTAAPGAVALAGASPAATGAGQEVVVHVAGEVRRPGLVVLPTGSRVADAVEAAGGARRGTDLTTLNLARPLVDGEQVVVGAPAGTAAGGGPLPGPGAGPGAAGGLVDLNTADQALLETLPGVGPVTATAILDWRAEHGGFTAVEELLEVDGIGDATLEDLAPLVTV</sequence>
<dbReference type="Proteomes" id="UP000544110">
    <property type="component" value="Unassembled WGS sequence"/>
</dbReference>
<keyword evidence="2" id="KW-0472">Membrane</keyword>
<dbReference type="Gene3D" id="1.10.150.320">
    <property type="entry name" value="Photosystem II 12 kDa extrinsic protein"/>
    <property type="match status" value="1"/>
</dbReference>
<dbReference type="PANTHER" id="PTHR21180:SF32">
    <property type="entry name" value="ENDONUCLEASE_EXONUCLEASE_PHOSPHATASE FAMILY DOMAIN-CONTAINING PROTEIN 1"/>
    <property type="match status" value="1"/>
</dbReference>
<evidence type="ECO:0000259" key="3">
    <source>
        <dbReference type="SMART" id="SM00278"/>
    </source>
</evidence>
<protein>
    <submittedName>
        <fullName evidence="4">Competence protein ComEA</fullName>
    </submittedName>
</protein>
<feature type="compositionally biased region" description="Basic and acidic residues" evidence="1">
    <location>
        <begin position="38"/>
        <end position="55"/>
    </location>
</feature>
<dbReference type="GO" id="GO:0006281">
    <property type="term" value="P:DNA repair"/>
    <property type="evidence" value="ECO:0007669"/>
    <property type="project" value="InterPro"/>
</dbReference>
<dbReference type="Pfam" id="PF10531">
    <property type="entry name" value="SLBB"/>
    <property type="match status" value="1"/>
</dbReference>
<reference evidence="4 5" key="1">
    <citation type="submission" date="2020-07" db="EMBL/GenBank/DDBJ databases">
        <title>Sequencing the genomes of 1000 actinobacteria strains.</title>
        <authorList>
            <person name="Klenk H.-P."/>
        </authorList>
    </citation>
    <scope>NUCLEOTIDE SEQUENCE [LARGE SCALE GENOMIC DNA]</scope>
    <source>
        <strain evidence="4 5">DSM 24552</strain>
    </source>
</reference>